<dbReference type="RefSeq" id="WP_280599593.1">
    <property type="nucleotide sequence ID" value="NZ_JARXRN010000016.1"/>
</dbReference>
<evidence type="ECO:0000256" key="1">
    <source>
        <dbReference type="SAM" id="SignalP"/>
    </source>
</evidence>
<proteinExistence type="predicted"/>
<organism evidence="2 3">
    <name type="scientific">Luteimonas rhizosphaericola</name>
    <dbReference type="NCBI Taxonomy" id="3042024"/>
    <lineage>
        <taxon>Bacteria</taxon>
        <taxon>Pseudomonadati</taxon>
        <taxon>Pseudomonadota</taxon>
        <taxon>Gammaproteobacteria</taxon>
        <taxon>Lysobacterales</taxon>
        <taxon>Lysobacteraceae</taxon>
        <taxon>Luteimonas</taxon>
    </lineage>
</organism>
<feature type="signal peptide" evidence="1">
    <location>
        <begin position="1"/>
        <end position="17"/>
    </location>
</feature>
<dbReference type="EMBL" id="JARXRN010000016">
    <property type="protein sequence ID" value="MDH5829446.1"/>
    <property type="molecule type" value="Genomic_DNA"/>
</dbReference>
<protein>
    <submittedName>
        <fullName evidence="2">Uncharacterized protein</fullName>
    </submittedName>
</protein>
<keyword evidence="1" id="KW-0732">Signal</keyword>
<comment type="caution">
    <text evidence="2">The sequence shown here is derived from an EMBL/GenBank/DDBJ whole genome shotgun (WGS) entry which is preliminary data.</text>
</comment>
<name>A0ABT6JHC8_9GAMM</name>
<reference evidence="2 3" key="1">
    <citation type="submission" date="2023-04" db="EMBL/GenBank/DDBJ databases">
        <title>Luteimonas sp. M1R5S18.</title>
        <authorList>
            <person name="Sun J.-Q."/>
        </authorList>
    </citation>
    <scope>NUCLEOTIDE SEQUENCE [LARGE SCALE GENOMIC DNA]</scope>
    <source>
        <strain evidence="2 3">M1R5S18</strain>
    </source>
</reference>
<dbReference type="Proteomes" id="UP001156831">
    <property type="component" value="Unassembled WGS sequence"/>
</dbReference>
<gene>
    <name evidence="2" type="ORF">QFW80_02790</name>
</gene>
<sequence length="166" mass="17605">MLLAAGLLLALAHGVAAQEFDCVAGFCLDQPVALDAPDAGWQVEDWPDPEVCTQVSGGSLPDGVGMLLRDGRVARFEIGLSGGDDVPSPVAPFGIRRGMSLAEAGARLPAEGLDVDMHKHAWPPGLYVTWRDATHDRALRVELPDAEVEVILWGRADAVRLSEGCV</sequence>
<accession>A0ABT6JHC8</accession>
<keyword evidence="3" id="KW-1185">Reference proteome</keyword>
<evidence type="ECO:0000313" key="3">
    <source>
        <dbReference type="Proteomes" id="UP001156831"/>
    </source>
</evidence>
<evidence type="ECO:0000313" key="2">
    <source>
        <dbReference type="EMBL" id="MDH5829446.1"/>
    </source>
</evidence>
<feature type="chain" id="PRO_5045054262" evidence="1">
    <location>
        <begin position="18"/>
        <end position="166"/>
    </location>
</feature>